<dbReference type="AlphaFoldDB" id="A0A8X7SD86"/>
<evidence type="ECO:0000313" key="4">
    <source>
        <dbReference type="Proteomes" id="UP000886595"/>
    </source>
</evidence>
<feature type="region of interest" description="Disordered" evidence="1">
    <location>
        <begin position="389"/>
        <end position="410"/>
    </location>
</feature>
<dbReference type="Pfam" id="PF12776">
    <property type="entry name" value="Myb_DNA-bind_3"/>
    <property type="match status" value="1"/>
</dbReference>
<evidence type="ECO:0000313" key="3">
    <source>
        <dbReference type="EMBL" id="KAG2303852.1"/>
    </source>
</evidence>
<gene>
    <name evidence="3" type="ORF">Bca52824_032503</name>
</gene>
<accession>A0A8X7SD86</accession>
<dbReference type="OrthoDB" id="1112898at2759"/>
<sequence length="467" mass="53718">MSNRRGNTSSGRTENSNRPGNNSTPPTETTIRSKFKYKWSHIQEKTLIQLFDEALYMNKYTLKHPNAMGREYMVEKFNLAFNMDVNYGFFKNKLDEFKKIYKRWKTLMNSTGISVDPDTSVLYASDAWWKDREYGCKLTKGLNRKPPEFWDVMVRCLALHDVQLQSQHSARQRREELNNASAVDEECEDESDTDSGDIQHTQVNETQEDDEVYRVTTNDDTPISNEYTHETAQNQVRRSQQRGRLNAQSSGRRGGSSQRQGGNARPIMGSGSRGGRRRQSFETTIQDTIAGFTEFQRQSLQQLRPNAFDQENYDECKKAEEVFLALNISKGRFYWTCLNSLKELIFWRKYFLDIAGSSDEDKLQLLEAMTGVSRNNGDVPKKLGQNQSFGSPSSGFQQWGTPPNAQQWGSQTVEQTSSHGLDFTNYFETDQISRTPRHGGLFNIWGTSQRNSTNLNESHQNNSDDKY</sequence>
<evidence type="ECO:0000259" key="2">
    <source>
        <dbReference type="Pfam" id="PF12776"/>
    </source>
</evidence>
<organism evidence="3 4">
    <name type="scientific">Brassica carinata</name>
    <name type="common">Ethiopian mustard</name>
    <name type="synonym">Abyssinian cabbage</name>
    <dbReference type="NCBI Taxonomy" id="52824"/>
    <lineage>
        <taxon>Eukaryota</taxon>
        <taxon>Viridiplantae</taxon>
        <taxon>Streptophyta</taxon>
        <taxon>Embryophyta</taxon>
        <taxon>Tracheophyta</taxon>
        <taxon>Spermatophyta</taxon>
        <taxon>Magnoliopsida</taxon>
        <taxon>eudicotyledons</taxon>
        <taxon>Gunneridae</taxon>
        <taxon>Pentapetalae</taxon>
        <taxon>rosids</taxon>
        <taxon>malvids</taxon>
        <taxon>Brassicales</taxon>
        <taxon>Brassicaceae</taxon>
        <taxon>Brassiceae</taxon>
        <taxon>Brassica</taxon>
    </lineage>
</organism>
<evidence type="ECO:0000256" key="1">
    <source>
        <dbReference type="SAM" id="MobiDB-lite"/>
    </source>
</evidence>
<feature type="domain" description="Myb/SANT-like" evidence="2">
    <location>
        <begin position="38"/>
        <end position="131"/>
    </location>
</feature>
<reference evidence="3 4" key="1">
    <citation type="submission" date="2020-02" db="EMBL/GenBank/DDBJ databases">
        <authorList>
            <person name="Ma Q."/>
            <person name="Huang Y."/>
            <person name="Song X."/>
            <person name="Pei D."/>
        </authorList>
    </citation>
    <scope>NUCLEOTIDE SEQUENCE [LARGE SCALE GENOMIC DNA]</scope>
    <source>
        <strain evidence="3">Sxm20200214</strain>
        <tissue evidence="3">Leaf</tissue>
    </source>
</reference>
<feature type="region of interest" description="Disordered" evidence="1">
    <location>
        <begin position="1"/>
        <end position="29"/>
    </location>
</feature>
<keyword evidence="4" id="KW-1185">Reference proteome</keyword>
<feature type="compositionally biased region" description="Polar residues" evidence="1">
    <location>
        <begin position="401"/>
        <end position="410"/>
    </location>
</feature>
<feature type="compositionally biased region" description="Acidic residues" evidence="1">
    <location>
        <begin position="183"/>
        <end position="195"/>
    </location>
</feature>
<dbReference type="EMBL" id="JAAMPC010000007">
    <property type="protein sequence ID" value="KAG2303852.1"/>
    <property type="molecule type" value="Genomic_DNA"/>
</dbReference>
<dbReference type="Proteomes" id="UP000886595">
    <property type="component" value="Unassembled WGS sequence"/>
</dbReference>
<proteinExistence type="predicted"/>
<feature type="compositionally biased region" description="Low complexity" evidence="1">
    <location>
        <begin position="248"/>
        <end position="262"/>
    </location>
</feature>
<comment type="caution">
    <text evidence="3">The sequence shown here is derived from an EMBL/GenBank/DDBJ whole genome shotgun (WGS) entry which is preliminary data.</text>
</comment>
<feature type="region of interest" description="Disordered" evidence="1">
    <location>
        <begin position="447"/>
        <end position="467"/>
    </location>
</feature>
<feature type="region of interest" description="Disordered" evidence="1">
    <location>
        <begin position="169"/>
        <end position="279"/>
    </location>
</feature>
<protein>
    <recommendedName>
        <fullName evidence="2">Myb/SANT-like domain-containing protein</fullName>
    </recommendedName>
</protein>
<dbReference type="PANTHER" id="PTHR31704">
    <property type="entry name" value="MYB/SANT-LIKE DNA-BINDING DOMAIN PROTEIN-RELATED"/>
    <property type="match status" value="1"/>
</dbReference>
<dbReference type="PANTHER" id="PTHR31704:SF43">
    <property type="entry name" value="HEAT SHOCK PROTEIN"/>
    <property type="match status" value="1"/>
</dbReference>
<feature type="compositionally biased region" description="Polar residues" evidence="1">
    <location>
        <begin position="447"/>
        <end position="461"/>
    </location>
</feature>
<name>A0A8X7SD86_BRACI</name>
<dbReference type="InterPro" id="IPR024752">
    <property type="entry name" value="Myb/SANT-like_dom"/>
</dbReference>
<feature type="compositionally biased region" description="Polar residues" evidence="1">
    <location>
        <begin position="215"/>
        <end position="247"/>
    </location>
</feature>
<feature type="compositionally biased region" description="Low complexity" evidence="1">
    <location>
        <begin position="389"/>
        <end position="400"/>
    </location>
</feature>